<evidence type="ECO:0000259" key="1">
    <source>
        <dbReference type="Pfam" id="PF02721"/>
    </source>
</evidence>
<gene>
    <name evidence="2" type="ORF">LSAT_V11C200052810</name>
</gene>
<evidence type="ECO:0000313" key="2">
    <source>
        <dbReference type="EMBL" id="KAJ0221207.1"/>
    </source>
</evidence>
<dbReference type="InterPro" id="IPR003871">
    <property type="entry name" value="RFA1B/D_OB_1st"/>
</dbReference>
<dbReference type="AlphaFoldDB" id="A0A9R1XVU7"/>
<evidence type="ECO:0000313" key="3">
    <source>
        <dbReference type="Proteomes" id="UP000235145"/>
    </source>
</evidence>
<reference evidence="2 3" key="1">
    <citation type="journal article" date="2017" name="Nat. Commun.">
        <title>Genome assembly with in vitro proximity ligation data and whole-genome triplication in lettuce.</title>
        <authorList>
            <person name="Reyes-Chin-Wo S."/>
            <person name="Wang Z."/>
            <person name="Yang X."/>
            <person name="Kozik A."/>
            <person name="Arikit S."/>
            <person name="Song C."/>
            <person name="Xia L."/>
            <person name="Froenicke L."/>
            <person name="Lavelle D.O."/>
            <person name="Truco M.J."/>
            <person name="Xia R."/>
            <person name="Zhu S."/>
            <person name="Xu C."/>
            <person name="Xu H."/>
            <person name="Xu X."/>
            <person name="Cox K."/>
            <person name="Korf I."/>
            <person name="Meyers B.C."/>
            <person name="Michelmore R.W."/>
        </authorList>
    </citation>
    <scope>NUCLEOTIDE SEQUENCE [LARGE SCALE GENOMIC DNA]</scope>
    <source>
        <strain evidence="3">cv. Salinas</strain>
        <tissue evidence="2">Seedlings</tissue>
    </source>
</reference>
<keyword evidence="3" id="KW-1185">Reference proteome</keyword>
<protein>
    <recommendedName>
        <fullName evidence="1">Replication protein A 70 kDa DNA-binding subunit B/D first OB fold domain-containing protein</fullName>
    </recommendedName>
</protein>
<organism evidence="2 3">
    <name type="scientific">Lactuca sativa</name>
    <name type="common">Garden lettuce</name>
    <dbReference type="NCBI Taxonomy" id="4236"/>
    <lineage>
        <taxon>Eukaryota</taxon>
        <taxon>Viridiplantae</taxon>
        <taxon>Streptophyta</taxon>
        <taxon>Embryophyta</taxon>
        <taxon>Tracheophyta</taxon>
        <taxon>Spermatophyta</taxon>
        <taxon>Magnoliopsida</taxon>
        <taxon>eudicotyledons</taxon>
        <taxon>Gunneridae</taxon>
        <taxon>Pentapetalae</taxon>
        <taxon>asterids</taxon>
        <taxon>campanulids</taxon>
        <taxon>Asterales</taxon>
        <taxon>Asteraceae</taxon>
        <taxon>Cichorioideae</taxon>
        <taxon>Cichorieae</taxon>
        <taxon>Lactucinae</taxon>
        <taxon>Lactuca</taxon>
    </lineage>
</organism>
<dbReference type="EMBL" id="NBSK02000002">
    <property type="protein sequence ID" value="KAJ0221207.1"/>
    <property type="molecule type" value="Genomic_DNA"/>
</dbReference>
<feature type="domain" description="Replication protein A 70 kDa DNA-binding subunit B/D first OB fold" evidence="1">
    <location>
        <begin position="10"/>
        <end position="62"/>
    </location>
</feature>
<proteinExistence type="predicted"/>
<dbReference type="InterPro" id="IPR012340">
    <property type="entry name" value="NA-bd_OB-fold"/>
</dbReference>
<dbReference type="Gene3D" id="2.40.50.140">
    <property type="entry name" value="Nucleic acid-binding proteins"/>
    <property type="match status" value="1"/>
</dbReference>
<comment type="caution">
    <text evidence="2">The sequence shown here is derived from an EMBL/GenBank/DDBJ whole genome shotgun (WGS) entry which is preliminary data.</text>
</comment>
<dbReference type="Proteomes" id="UP000235145">
    <property type="component" value="Unassembled WGS sequence"/>
</dbReference>
<sequence>MAPKNITLLGQLDLSHENFTLKVRVIRLTKQLTYDKKNTFRIDMILVDEEGTKIEAQVPSRDRKTSVTLWDEYAQQFVDYVSNNPEERTIIIIIQFGKVFDYRGIKDSSSMLYSETDEFLLKHDFKPITEIQEITKVSQVIVLGTVKRVCTDFSSIIGDVNRVIRRLMKIL</sequence>
<accession>A0A9R1XVU7</accession>
<name>A0A9R1XVU7_LACSA</name>
<dbReference type="SUPFAM" id="SSF50249">
    <property type="entry name" value="Nucleic acid-binding proteins"/>
    <property type="match status" value="1"/>
</dbReference>
<dbReference type="Pfam" id="PF02721">
    <property type="entry name" value="DUF223"/>
    <property type="match status" value="1"/>
</dbReference>